<sequence>MRAPSCLTNRVTLRGEDAAAYRDRARRRDQIALRVVATLVVSGHMSRLLFDMHLIPDLRPEGILFRLLGIACFSILFVASFHRVTYGYLHLVVGVGYLLGSGFMATAYAVAPWQGPLVNSTVGIALLLLAPFSFSLRFAALVGVVVVTISFVHMPLLGLDVLSAGTRLFSGGIVAAITLLASWFFDQHWRRSFLVERDLARSHENLRHAHQELEESHATLKDTQAQLVTVERSAALGRLVASLAHQINAPVGIQISLASHLADTTENFARTMAGGAVRRADLAEFVETARESGSILLDNARRMANLVDALKQLEVGAEQDMGVVDLRDLLARNRPIIEAMMPPGVALVLDAPAGLRVLGAPNLLDVVLQQTVSNAARHAFPDGRAGAVTVRARPEPEGRVALTVADDGCGIAPEHLERVFDPFYTDGAIGGGAGLGLSIVHNAVVGPLGGQIAIDSRVGLGTTVTVCLPAAA</sequence>
<keyword evidence="7" id="KW-1185">Reference proteome</keyword>
<keyword evidence="4" id="KW-1133">Transmembrane helix</keyword>
<evidence type="ECO:0000256" key="2">
    <source>
        <dbReference type="ARBA" id="ARBA00012438"/>
    </source>
</evidence>
<accession>A0A418W4K2</accession>
<organism evidence="6 7">
    <name type="scientific">Azospirillum cavernae</name>
    <dbReference type="NCBI Taxonomy" id="2320860"/>
    <lineage>
        <taxon>Bacteria</taxon>
        <taxon>Pseudomonadati</taxon>
        <taxon>Pseudomonadota</taxon>
        <taxon>Alphaproteobacteria</taxon>
        <taxon>Rhodospirillales</taxon>
        <taxon>Azospirillaceae</taxon>
        <taxon>Azospirillum</taxon>
    </lineage>
</organism>
<dbReference type="PRINTS" id="PR00344">
    <property type="entry name" value="BCTRLSENSOR"/>
</dbReference>
<dbReference type="CDD" id="cd00075">
    <property type="entry name" value="HATPase"/>
    <property type="match status" value="1"/>
</dbReference>
<dbReference type="CDD" id="cd00082">
    <property type="entry name" value="HisKA"/>
    <property type="match status" value="1"/>
</dbReference>
<dbReference type="InterPro" id="IPR036890">
    <property type="entry name" value="HATPase_C_sf"/>
</dbReference>
<name>A0A418W4K2_9PROT</name>
<keyword evidence="3" id="KW-0597">Phosphoprotein</keyword>
<dbReference type="AlphaFoldDB" id="A0A418W4K2"/>
<gene>
    <name evidence="6" type="ORF">D3877_10580</name>
</gene>
<evidence type="ECO:0000256" key="3">
    <source>
        <dbReference type="ARBA" id="ARBA00022553"/>
    </source>
</evidence>
<evidence type="ECO:0000313" key="7">
    <source>
        <dbReference type="Proteomes" id="UP000283458"/>
    </source>
</evidence>
<dbReference type="EC" id="2.7.13.3" evidence="2"/>
<evidence type="ECO:0000256" key="4">
    <source>
        <dbReference type="SAM" id="Phobius"/>
    </source>
</evidence>
<dbReference type="EMBL" id="QYUL01000001">
    <property type="protein sequence ID" value="RJF84908.1"/>
    <property type="molecule type" value="Genomic_DNA"/>
</dbReference>
<dbReference type="SUPFAM" id="SSF55874">
    <property type="entry name" value="ATPase domain of HSP90 chaperone/DNA topoisomerase II/histidine kinase"/>
    <property type="match status" value="1"/>
</dbReference>
<dbReference type="Gene3D" id="1.10.287.130">
    <property type="match status" value="1"/>
</dbReference>
<dbReference type="PANTHER" id="PTHR43065">
    <property type="entry name" value="SENSOR HISTIDINE KINASE"/>
    <property type="match status" value="1"/>
</dbReference>
<dbReference type="PANTHER" id="PTHR43065:SF47">
    <property type="match status" value="1"/>
</dbReference>
<dbReference type="InterPro" id="IPR005467">
    <property type="entry name" value="His_kinase_dom"/>
</dbReference>
<feature type="transmembrane region" description="Helical" evidence="4">
    <location>
        <begin position="31"/>
        <end position="50"/>
    </location>
</feature>
<comment type="catalytic activity">
    <reaction evidence="1">
        <text>ATP + protein L-histidine = ADP + protein N-phospho-L-histidine.</text>
        <dbReference type="EC" id="2.7.13.3"/>
    </reaction>
</comment>
<comment type="caution">
    <text evidence="6">The sequence shown here is derived from an EMBL/GenBank/DDBJ whole genome shotgun (WGS) entry which is preliminary data.</text>
</comment>
<dbReference type="PROSITE" id="PS50109">
    <property type="entry name" value="HIS_KIN"/>
    <property type="match status" value="1"/>
</dbReference>
<feature type="transmembrane region" description="Helical" evidence="4">
    <location>
        <begin position="62"/>
        <end position="81"/>
    </location>
</feature>
<dbReference type="GO" id="GO:0000155">
    <property type="term" value="F:phosphorelay sensor kinase activity"/>
    <property type="evidence" value="ECO:0007669"/>
    <property type="project" value="InterPro"/>
</dbReference>
<dbReference type="Proteomes" id="UP000283458">
    <property type="component" value="Unassembled WGS sequence"/>
</dbReference>
<evidence type="ECO:0000313" key="6">
    <source>
        <dbReference type="EMBL" id="RJF84908.1"/>
    </source>
</evidence>
<feature type="domain" description="Histidine kinase" evidence="5">
    <location>
        <begin position="242"/>
        <end position="472"/>
    </location>
</feature>
<keyword evidence="4" id="KW-0472">Membrane</keyword>
<reference evidence="6 7" key="1">
    <citation type="submission" date="2018-09" db="EMBL/GenBank/DDBJ databases">
        <authorList>
            <person name="Zhu H."/>
        </authorList>
    </citation>
    <scope>NUCLEOTIDE SEQUENCE [LARGE SCALE GENOMIC DNA]</scope>
    <source>
        <strain evidence="6 7">K2W22B-5</strain>
    </source>
</reference>
<dbReference type="InterPro" id="IPR003661">
    <property type="entry name" value="HisK_dim/P_dom"/>
</dbReference>
<evidence type="ECO:0000259" key="5">
    <source>
        <dbReference type="PROSITE" id="PS50109"/>
    </source>
</evidence>
<proteinExistence type="predicted"/>
<dbReference type="InterPro" id="IPR004358">
    <property type="entry name" value="Sig_transdc_His_kin-like_C"/>
</dbReference>
<feature type="transmembrane region" description="Helical" evidence="4">
    <location>
        <begin position="168"/>
        <end position="185"/>
    </location>
</feature>
<dbReference type="SMART" id="SM00387">
    <property type="entry name" value="HATPase_c"/>
    <property type="match status" value="1"/>
</dbReference>
<dbReference type="InterPro" id="IPR003594">
    <property type="entry name" value="HATPase_dom"/>
</dbReference>
<dbReference type="Gene3D" id="3.30.565.10">
    <property type="entry name" value="Histidine kinase-like ATPase, C-terminal domain"/>
    <property type="match status" value="1"/>
</dbReference>
<protein>
    <recommendedName>
        <fullName evidence="2">histidine kinase</fullName>
        <ecNumber evidence="2">2.7.13.3</ecNumber>
    </recommendedName>
</protein>
<keyword evidence="4" id="KW-0812">Transmembrane</keyword>
<feature type="transmembrane region" description="Helical" evidence="4">
    <location>
        <begin position="88"/>
        <end position="111"/>
    </location>
</feature>
<evidence type="ECO:0000256" key="1">
    <source>
        <dbReference type="ARBA" id="ARBA00000085"/>
    </source>
</evidence>
<dbReference type="Pfam" id="PF02518">
    <property type="entry name" value="HATPase_c"/>
    <property type="match status" value="1"/>
</dbReference>